<sequence>MVELGQCWAFATIASIESIHHIAHNSILENKFNTQYLIDCYDAYESKDAVYGHVRRALRYILNHNQGYLYSEHDYPPRFKDRRGVCASAGLNPCTRIHGLGRVRANESQLLEVVKKRPVAASTASPGIALYPLDARTIIRWADVGSDGEPDHFVLIIGYGTEGGVDYWLCQNFWGPSYREDGYFRVEKNVCDPRGTAGVARKCFFPVIEGYGASDSK</sequence>
<evidence type="ECO:0000313" key="3">
    <source>
        <dbReference type="EMBL" id="PWA56727.1"/>
    </source>
</evidence>
<proteinExistence type="inferred from homology"/>
<evidence type="ECO:0000259" key="2">
    <source>
        <dbReference type="SMART" id="SM00645"/>
    </source>
</evidence>
<dbReference type="STRING" id="35608.A0A2U1M667"/>
<name>A0A2U1M667_ARTAN</name>
<dbReference type="InterPro" id="IPR013128">
    <property type="entry name" value="Peptidase_C1A"/>
</dbReference>
<dbReference type="InterPro" id="IPR000668">
    <property type="entry name" value="Peptidase_C1A_C"/>
</dbReference>
<comment type="caution">
    <text evidence="3">The sequence shown here is derived from an EMBL/GenBank/DDBJ whole genome shotgun (WGS) entry which is preliminary data.</text>
</comment>
<dbReference type="InterPro" id="IPR038765">
    <property type="entry name" value="Papain-like_cys_pep_sf"/>
</dbReference>
<dbReference type="AlphaFoldDB" id="A0A2U1M667"/>
<reference evidence="3 4" key="1">
    <citation type="journal article" date="2018" name="Mol. Plant">
        <title>The genome of Artemisia annua provides insight into the evolution of Asteraceae family and artemisinin biosynthesis.</title>
        <authorList>
            <person name="Shen Q."/>
            <person name="Zhang L."/>
            <person name="Liao Z."/>
            <person name="Wang S."/>
            <person name="Yan T."/>
            <person name="Shi P."/>
            <person name="Liu M."/>
            <person name="Fu X."/>
            <person name="Pan Q."/>
            <person name="Wang Y."/>
            <person name="Lv Z."/>
            <person name="Lu X."/>
            <person name="Zhang F."/>
            <person name="Jiang W."/>
            <person name="Ma Y."/>
            <person name="Chen M."/>
            <person name="Hao X."/>
            <person name="Li L."/>
            <person name="Tang Y."/>
            <person name="Lv G."/>
            <person name="Zhou Y."/>
            <person name="Sun X."/>
            <person name="Brodelius P.E."/>
            <person name="Rose J.K.C."/>
            <person name="Tang K."/>
        </authorList>
    </citation>
    <scope>NUCLEOTIDE SEQUENCE [LARGE SCALE GENOMIC DNA]</scope>
    <source>
        <strain evidence="4">cv. Huhao1</strain>
        <tissue evidence="3">Leaf</tissue>
    </source>
</reference>
<dbReference type="GO" id="GO:0006508">
    <property type="term" value="P:proteolysis"/>
    <property type="evidence" value="ECO:0007669"/>
    <property type="project" value="InterPro"/>
</dbReference>
<accession>A0A2U1M667</accession>
<dbReference type="Proteomes" id="UP000245207">
    <property type="component" value="Unassembled WGS sequence"/>
</dbReference>
<evidence type="ECO:0000313" key="4">
    <source>
        <dbReference type="Proteomes" id="UP000245207"/>
    </source>
</evidence>
<dbReference type="Pfam" id="PF00112">
    <property type="entry name" value="Peptidase_C1"/>
    <property type="match status" value="1"/>
</dbReference>
<dbReference type="SUPFAM" id="SSF54001">
    <property type="entry name" value="Cysteine proteinases"/>
    <property type="match status" value="1"/>
</dbReference>
<evidence type="ECO:0000256" key="1">
    <source>
        <dbReference type="ARBA" id="ARBA00008455"/>
    </source>
</evidence>
<feature type="domain" description="Peptidase C1A papain C-terminal" evidence="2">
    <location>
        <begin position="3"/>
        <end position="207"/>
    </location>
</feature>
<organism evidence="3 4">
    <name type="scientific">Artemisia annua</name>
    <name type="common">Sweet wormwood</name>
    <dbReference type="NCBI Taxonomy" id="35608"/>
    <lineage>
        <taxon>Eukaryota</taxon>
        <taxon>Viridiplantae</taxon>
        <taxon>Streptophyta</taxon>
        <taxon>Embryophyta</taxon>
        <taxon>Tracheophyta</taxon>
        <taxon>Spermatophyta</taxon>
        <taxon>Magnoliopsida</taxon>
        <taxon>eudicotyledons</taxon>
        <taxon>Gunneridae</taxon>
        <taxon>Pentapetalae</taxon>
        <taxon>asterids</taxon>
        <taxon>campanulids</taxon>
        <taxon>Asterales</taxon>
        <taxon>Asteraceae</taxon>
        <taxon>Asteroideae</taxon>
        <taxon>Anthemideae</taxon>
        <taxon>Artemisiinae</taxon>
        <taxon>Artemisia</taxon>
    </lineage>
</organism>
<dbReference type="PRINTS" id="PR00705">
    <property type="entry name" value="PAPAIN"/>
</dbReference>
<keyword evidence="4" id="KW-1185">Reference proteome</keyword>
<dbReference type="OrthoDB" id="1434095at2759"/>
<dbReference type="SMART" id="SM00645">
    <property type="entry name" value="Pept_C1"/>
    <property type="match status" value="1"/>
</dbReference>
<dbReference type="GO" id="GO:0008234">
    <property type="term" value="F:cysteine-type peptidase activity"/>
    <property type="evidence" value="ECO:0007669"/>
    <property type="project" value="InterPro"/>
</dbReference>
<gene>
    <name evidence="3" type="ORF">CTI12_AA414670</name>
</gene>
<protein>
    <submittedName>
        <fullName evidence="3">Ervatamin-B</fullName>
    </submittedName>
</protein>
<comment type="similarity">
    <text evidence="1">Belongs to the peptidase C1 family.</text>
</comment>
<dbReference type="PANTHER" id="PTHR12411">
    <property type="entry name" value="CYSTEINE PROTEASE FAMILY C1-RELATED"/>
    <property type="match status" value="1"/>
</dbReference>
<dbReference type="EMBL" id="PKPP01006370">
    <property type="protein sequence ID" value="PWA56727.1"/>
    <property type="molecule type" value="Genomic_DNA"/>
</dbReference>
<dbReference type="Gene3D" id="3.90.70.10">
    <property type="entry name" value="Cysteine proteinases"/>
    <property type="match status" value="1"/>
</dbReference>